<evidence type="ECO:0000256" key="2">
    <source>
        <dbReference type="ARBA" id="ARBA00022525"/>
    </source>
</evidence>
<evidence type="ECO:0000313" key="16">
    <source>
        <dbReference type="Proteomes" id="UP000694846"/>
    </source>
</evidence>
<accession>A0A8B8G1B6</accession>
<keyword evidence="8" id="KW-1015">Disulfide bond</keyword>
<comment type="subcellular location">
    <subcellularLocation>
        <location evidence="1">Secreted</location>
    </subcellularLocation>
</comment>
<dbReference type="AlphaFoldDB" id="A0A8B8G1B6"/>
<dbReference type="PANTHER" id="PTHR24252:SF7">
    <property type="entry name" value="HYALIN"/>
    <property type="match status" value="1"/>
</dbReference>
<dbReference type="InterPro" id="IPR001314">
    <property type="entry name" value="Peptidase_S1A"/>
</dbReference>
<dbReference type="Gene3D" id="3.30.1640.30">
    <property type="match status" value="2"/>
</dbReference>
<dbReference type="InterPro" id="IPR038565">
    <property type="entry name" value="CLIP_sf"/>
</dbReference>
<evidence type="ECO:0000256" key="8">
    <source>
        <dbReference type="ARBA" id="ARBA00023157"/>
    </source>
</evidence>
<dbReference type="RefSeq" id="XP_025416792.1">
    <property type="nucleotide sequence ID" value="XM_025561007.1"/>
</dbReference>
<evidence type="ECO:0000259" key="14">
    <source>
        <dbReference type="PROSITE" id="PS50240"/>
    </source>
</evidence>
<evidence type="ECO:0000256" key="5">
    <source>
        <dbReference type="ARBA" id="ARBA00022801"/>
    </source>
</evidence>
<keyword evidence="16" id="KW-1185">Reference proteome</keyword>
<dbReference type="Pfam" id="PF12032">
    <property type="entry name" value="CLIP"/>
    <property type="match status" value="2"/>
</dbReference>
<evidence type="ECO:0000256" key="11">
    <source>
        <dbReference type="RuleBase" id="RU363034"/>
    </source>
</evidence>
<feature type="domain" description="Clip" evidence="15">
    <location>
        <begin position="388"/>
        <end position="441"/>
    </location>
</feature>
<dbReference type="PROSITE" id="PS00134">
    <property type="entry name" value="TRYPSIN_HIS"/>
    <property type="match status" value="2"/>
</dbReference>
<name>A0A8B8G1B6_9HEMI</name>
<proteinExistence type="inferred from homology"/>
<feature type="chain" id="PRO_5034999269" evidence="13">
    <location>
        <begin position="20"/>
        <end position="741"/>
    </location>
</feature>
<keyword evidence="9" id="KW-0325">Glycoprotein</keyword>
<feature type="signal peptide" evidence="13">
    <location>
        <begin position="1"/>
        <end position="19"/>
    </location>
</feature>
<comment type="similarity">
    <text evidence="10">Belongs to the peptidase S1 family. CLIP subfamily.</text>
</comment>
<dbReference type="InterPro" id="IPR018114">
    <property type="entry name" value="TRYPSIN_HIS"/>
</dbReference>
<dbReference type="InterPro" id="IPR033116">
    <property type="entry name" value="TRYPSIN_SER"/>
</dbReference>
<keyword evidence="5 11" id="KW-0378">Hydrolase</keyword>
<feature type="domain" description="Peptidase S1" evidence="14">
    <location>
        <begin position="133"/>
        <end position="381"/>
    </location>
</feature>
<evidence type="ECO:0000256" key="13">
    <source>
        <dbReference type="SAM" id="SignalP"/>
    </source>
</evidence>
<dbReference type="InterPro" id="IPR009003">
    <property type="entry name" value="Peptidase_S1_PA"/>
</dbReference>
<evidence type="ECO:0000256" key="6">
    <source>
        <dbReference type="ARBA" id="ARBA00022825"/>
    </source>
</evidence>
<keyword evidence="2" id="KW-0964">Secreted</keyword>
<evidence type="ECO:0000256" key="3">
    <source>
        <dbReference type="ARBA" id="ARBA00022670"/>
    </source>
</evidence>
<evidence type="ECO:0000256" key="4">
    <source>
        <dbReference type="ARBA" id="ARBA00022729"/>
    </source>
</evidence>
<dbReference type="PROSITE" id="PS50240">
    <property type="entry name" value="TRYPSIN_DOM"/>
    <property type="match status" value="2"/>
</dbReference>
<feature type="region of interest" description="Disordered" evidence="12">
    <location>
        <begin position="85"/>
        <end position="104"/>
    </location>
</feature>
<dbReference type="FunFam" id="2.40.10.10:FF:000015">
    <property type="entry name" value="Atrial natriuretic peptide-converting enzyme"/>
    <property type="match status" value="1"/>
</dbReference>
<keyword evidence="7" id="KW-0865">Zymogen</keyword>
<evidence type="ECO:0000256" key="10">
    <source>
        <dbReference type="ARBA" id="ARBA00024195"/>
    </source>
</evidence>
<evidence type="ECO:0000259" key="15">
    <source>
        <dbReference type="PROSITE" id="PS51888"/>
    </source>
</evidence>
<dbReference type="PROSITE" id="PS00135">
    <property type="entry name" value="TRYPSIN_SER"/>
    <property type="match status" value="1"/>
</dbReference>
<organism evidence="16 17">
    <name type="scientific">Sipha flava</name>
    <name type="common">yellow sugarcane aphid</name>
    <dbReference type="NCBI Taxonomy" id="143950"/>
    <lineage>
        <taxon>Eukaryota</taxon>
        <taxon>Metazoa</taxon>
        <taxon>Ecdysozoa</taxon>
        <taxon>Arthropoda</taxon>
        <taxon>Hexapoda</taxon>
        <taxon>Insecta</taxon>
        <taxon>Pterygota</taxon>
        <taxon>Neoptera</taxon>
        <taxon>Paraneoptera</taxon>
        <taxon>Hemiptera</taxon>
        <taxon>Sternorrhyncha</taxon>
        <taxon>Aphidomorpha</taxon>
        <taxon>Aphidoidea</taxon>
        <taxon>Aphididae</taxon>
        <taxon>Sipha</taxon>
    </lineage>
</organism>
<feature type="domain" description="Peptidase S1" evidence="14">
    <location>
        <begin position="486"/>
        <end position="736"/>
    </location>
</feature>
<keyword evidence="6 11" id="KW-0720">Serine protease</keyword>
<evidence type="ECO:0000256" key="7">
    <source>
        <dbReference type="ARBA" id="ARBA00023145"/>
    </source>
</evidence>
<dbReference type="PRINTS" id="PR00722">
    <property type="entry name" value="CHYMOTRYPSIN"/>
</dbReference>
<feature type="domain" description="Clip" evidence="15">
    <location>
        <begin position="24"/>
        <end position="77"/>
    </location>
</feature>
<dbReference type="GO" id="GO:0006508">
    <property type="term" value="P:proteolysis"/>
    <property type="evidence" value="ECO:0007669"/>
    <property type="project" value="UniProtKB-KW"/>
</dbReference>
<dbReference type="PANTHER" id="PTHR24252">
    <property type="entry name" value="ACROSIN-RELATED"/>
    <property type="match status" value="1"/>
</dbReference>
<dbReference type="InterPro" id="IPR001254">
    <property type="entry name" value="Trypsin_dom"/>
</dbReference>
<dbReference type="Gene3D" id="2.40.10.10">
    <property type="entry name" value="Trypsin-like serine proteases"/>
    <property type="match status" value="2"/>
</dbReference>
<dbReference type="InterPro" id="IPR022700">
    <property type="entry name" value="CLIP"/>
</dbReference>
<dbReference type="Proteomes" id="UP000694846">
    <property type="component" value="Unplaced"/>
</dbReference>
<dbReference type="CDD" id="cd00190">
    <property type="entry name" value="Tryp_SPc"/>
    <property type="match status" value="2"/>
</dbReference>
<evidence type="ECO:0000256" key="12">
    <source>
        <dbReference type="SAM" id="MobiDB-lite"/>
    </source>
</evidence>
<dbReference type="FunFam" id="3.30.1640.30:FF:000001">
    <property type="entry name" value="Serine protease 7"/>
    <property type="match status" value="2"/>
</dbReference>
<dbReference type="Pfam" id="PF00089">
    <property type="entry name" value="Trypsin"/>
    <property type="match status" value="2"/>
</dbReference>
<evidence type="ECO:0000313" key="17">
    <source>
        <dbReference type="RefSeq" id="XP_025416792.1"/>
    </source>
</evidence>
<evidence type="ECO:0000256" key="9">
    <source>
        <dbReference type="ARBA" id="ARBA00023180"/>
    </source>
</evidence>
<dbReference type="SMART" id="SM00680">
    <property type="entry name" value="CLIP"/>
    <property type="match status" value="2"/>
</dbReference>
<sequence>MEKGSFIFCWLFVIQFVSSQTNNECFTPNDLNGVCINIKRCPSLLMLLENQRKNSTIAAFLRNSMCGYEGRDPKVCCALDSETNNNPSQNIPPPTTTVRPNTSFGSDNVETVKSSKLPSQSTCGKSNSSHIRIVGGIPADLGAWPWMAALGYQNLNRPGRDYQWLCGGALISDRYALTAAHCTVGIGNRKLVVVHLGDLDLNPDVQDSASPIDVPISRIITHERYNAREYTNDIALLKLESTVRFNELIQPICLPILQKHRSNQLVSLVPFVAGWGSTSFRGPSSSALMEVQVPVMSNADCKQQFANKKTVIDERVLCAGYLTGGKDACQGDSGGPLMWPNGNQYYLVGIVSFGFKCAEPGFPGVYTRVTHFVDWIANNMNNSDVSQKCYTPDELIGECINIKRCPSLLMLFENPKKNSSVAEFLHNSKCGYEGRDPKLCCALVNDPSGSSNQTTSPQTSTEKINFSIKLPSLSTCGRSNSTHTRIVGGSPADLGVWPWMAALGYQDRRIRKNGDYKWLCGGSLISDSYVLTAAHCLTRDQYRRLVVVRLGDLNLNPSVQDSASPIDMPVSFSIVHRGYNSLNYTNDIGILKLVHPVTFNEFIQPICLPILRKHKINQLTNMVVFVAGWGTTSFKGSTSNALIEIQLPVWDNVDCKQTFTNEKNVVIDDRVICAGVKTGGKDACQQDSGGPLMWPDENQYYLMGVVSYGYKCGKANHPGVYTRVTHFVDWIVDKIDNSLDV</sequence>
<dbReference type="OrthoDB" id="425190at2759"/>
<protein>
    <submittedName>
        <fullName evidence="17">Transmembrane protease serine 9-like</fullName>
    </submittedName>
</protein>
<dbReference type="GO" id="GO:0004252">
    <property type="term" value="F:serine-type endopeptidase activity"/>
    <property type="evidence" value="ECO:0007669"/>
    <property type="project" value="InterPro"/>
</dbReference>
<gene>
    <name evidence="17" type="primary">LOC112687997</name>
</gene>
<dbReference type="FunFam" id="2.40.10.10:FF:000006">
    <property type="entry name" value="Serine proteinase stubble"/>
    <property type="match status" value="1"/>
</dbReference>
<reference evidence="17" key="1">
    <citation type="submission" date="2025-08" db="UniProtKB">
        <authorList>
            <consortium name="RefSeq"/>
        </authorList>
    </citation>
    <scope>IDENTIFICATION</scope>
    <source>
        <tissue evidence="17">Whole body</tissue>
    </source>
</reference>
<dbReference type="GO" id="GO:0005576">
    <property type="term" value="C:extracellular region"/>
    <property type="evidence" value="ECO:0007669"/>
    <property type="project" value="UniProtKB-SubCell"/>
</dbReference>
<keyword evidence="4 13" id="KW-0732">Signal</keyword>
<keyword evidence="3 11" id="KW-0645">Protease</keyword>
<dbReference type="SMART" id="SM00020">
    <property type="entry name" value="Tryp_SPc"/>
    <property type="match status" value="2"/>
</dbReference>
<dbReference type="SUPFAM" id="SSF50494">
    <property type="entry name" value="Trypsin-like serine proteases"/>
    <property type="match status" value="2"/>
</dbReference>
<dbReference type="InterPro" id="IPR043504">
    <property type="entry name" value="Peptidase_S1_PA_chymotrypsin"/>
</dbReference>
<dbReference type="GeneID" id="112687997"/>
<evidence type="ECO:0000256" key="1">
    <source>
        <dbReference type="ARBA" id="ARBA00004613"/>
    </source>
</evidence>
<dbReference type="PROSITE" id="PS51888">
    <property type="entry name" value="CLIP"/>
    <property type="match status" value="2"/>
</dbReference>